<feature type="non-terminal residue" evidence="1">
    <location>
        <position position="1"/>
    </location>
</feature>
<proteinExistence type="predicted"/>
<dbReference type="EMBL" id="JANPWB010000009">
    <property type="protein sequence ID" value="KAJ1149869.1"/>
    <property type="molecule type" value="Genomic_DNA"/>
</dbReference>
<evidence type="ECO:0000313" key="1">
    <source>
        <dbReference type="EMBL" id="KAJ1149869.1"/>
    </source>
</evidence>
<sequence>VGDLIALVSPPGRRRRQKARVRKPFWNLQWSHKCPTINHAHQSPDKNGISLLWVGQEILTEKTRKHYM</sequence>
<reference evidence="1" key="1">
    <citation type="journal article" date="2022" name="bioRxiv">
        <title>Sequencing and chromosome-scale assembly of the giantPleurodeles waltlgenome.</title>
        <authorList>
            <person name="Brown T."/>
            <person name="Elewa A."/>
            <person name="Iarovenko S."/>
            <person name="Subramanian E."/>
            <person name="Araus A.J."/>
            <person name="Petzold A."/>
            <person name="Susuki M."/>
            <person name="Suzuki K.-i.T."/>
            <person name="Hayashi T."/>
            <person name="Toyoda A."/>
            <person name="Oliveira C."/>
            <person name="Osipova E."/>
            <person name="Leigh N.D."/>
            <person name="Simon A."/>
            <person name="Yun M.H."/>
        </authorList>
    </citation>
    <scope>NUCLEOTIDE SEQUENCE</scope>
    <source>
        <strain evidence="1">20211129_DDA</strain>
        <tissue evidence="1">Liver</tissue>
    </source>
</reference>
<comment type="caution">
    <text evidence="1">The sequence shown here is derived from an EMBL/GenBank/DDBJ whole genome shotgun (WGS) entry which is preliminary data.</text>
</comment>
<accession>A0AAV7RF75</accession>
<gene>
    <name evidence="1" type="ORF">NDU88_002668</name>
</gene>
<name>A0AAV7RF75_PLEWA</name>
<dbReference type="AlphaFoldDB" id="A0AAV7RF75"/>
<evidence type="ECO:0000313" key="2">
    <source>
        <dbReference type="Proteomes" id="UP001066276"/>
    </source>
</evidence>
<dbReference type="Proteomes" id="UP001066276">
    <property type="component" value="Chromosome 5"/>
</dbReference>
<protein>
    <submittedName>
        <fullName evidence="1">Uncharacterized protein</fullName>
    </submittedName>
</protein>
<organism evidence="1 2">
    <name type="scientific">Pleurodeles waltl</name>
    <name type="common">Iberian ribbed newt</name>
    <dbReference type="NCBI Taxonomy" id="8319"/>
    <lineage>
        <taxon>Eukaryota</taxon>
        <taxon>Metazoa</taxon>
        <taxon>Chordata</taxon>
        <taxon>Craniata</taxon>
        <taxon>Vertebrata</taxon>
        <taxon>Euteleostomi</taxon>
        <taxon>Amphibia</taxon>
        <taxon>Batrachia</taxon>
        <taxon>Caudata</taxon>
        <taxon>Salamandroidea</taxon>
        <taxon>Salamandridae</taxon>
        <taxon>Pleurodelinae</taxon>
        <taxon>Pleurodeles</taxon>
    </lineage>
</organism>
<keyword evidence="2" id="KW-1185">Reference proteome</keyword>
<feature type="non-terminal residue" evidence="1">
    <location>
        <position position="68"/>
    </location>
</feature>